<feature type="compositionally biased region" description="Low complexity" evidence="1">
    <location>
        <begin position="249"/>
        <end position="272"/>
    </location>
</feature>
<dbReference type="Gene3D" id="3.40.50.300">
    <property type="entry name" value="P-loop containing nucleotide triphosphate hydrolases"/>
    <property type="match status" value="1"/>
</dbReference>
<dbReference type="Proteomes" id="UP000317238">
    <property type="component" value="Unassembled WGS sequence"/>
</dbReference>
<dbReference type="AlphaFoldDB" id="A0A5C5Y092"/>
<comment type="caution">
    <text evidence="2">The sequence shown here is derived from an EMBL/GenBank/DDBJ whole genome shotgun (WGS) entry which is preliminary data.</text>
</comment>
<evidence type="ECO:0000313" key="2">
    <source>
        <dbReference type="EMBL" id="TWT68368.1"/>
    </source>
</evidence>
<dbReference type="RefSeq" id="WP_146438278.1">
    <property type="nucleotide sequence ID" value="NZ_SJPL01000001.1"/>
</dbReference>
<name>A0A5C5Y092_9PLAN</name>
<keyword evidence="3" id="KW-1185">Reference proteome</keyword>
<dbReference type="EMBL" id="SJPL01000001">
    <property type="protein sequence ID" value="TWT68368.1"/>
    <property type="molecule type" value="Genomic_DNA"/>
</dbReference>
<dbReference type="GO" id="GO:0016020">
    <property type="term" value="C:membrane"/>
    <property type="evidence" value="ECO:0007669"/>
    <property type="project" value="InterPro"/>
</dbReference>
<protein>
    <submittedName>
        <fullName evidence="2">Sulfotransferase family protein</fullName>
    </submittedName>
</protein>
<keyword evidence="2" id="KW-0808">Transferase</keyword>
<evidence type="ECO:0000313" key="3">
    <source>
        <dbReference type="Proteomes" id="UP000317238"/>
    </source>
</evidence>
<dbReference type="InterPro" id="IPR005331">
    <property type="entry name" value="Sulfotransferase"/>
</dbReference>
<feature type="region of interest" description="Disordered" evidence="1">
    <location>
        <begin position="233"/>
        <end position="272"/>
    </location>
</feature>
<accession>A0A5C5Y092</accession>
<proteinExistence type="predicted"/>
<dbReference type="InterPro" id="IPR027417">
    <property type="entry name" value="P-loop_NTPase"/>
</dbReference>
<gene>
    <name evidence="2" type="ORF">Pan14r_06120</name>
</gene>
<dbReference type="OrthoDB" id="288532at2"/>
<reference evidence="2 3" key="1">
    <citation type="submission" date="2019-02" db="EMBL/GenBank/DDBJ databases">
        <title>Deep-cultivation of Planctomycetes and their phenomic and genomic characterization uncovers novel biology.</title>
        <authorList>
            <person name="Wiegand S."/>
            <person name="Jogler M."/>
            <person name="Boedeker C."/>
            <person name="Pinto D."/>
            <person name="Vollmers J."/>
            <person name="Rivas-Marin E."/>
            <person name="Kohn T."/>
            <person name="Peeters S.H."/>
            <person name="Heuer A."/>
            <person name="Rast P."/>
            <person name="Oberbeckmann S."/>
            <person name="Bunk B."/>
            <person name="Jeske O."/>
            <person name="Meyerdierks A."/>
            <person name="Storesund J.E."/>
            <person name="Kallscheuer N."/>
            <person name="Luecker S."/>
            <person name="Lage O.M."/>
            <person name="Pohl T."/>
            <person name="Merkel B.J."/>
            <person name="Hornburger P."/>
            <person name="Mueller R.-W."/>
            <person name="Bruemmer F."/>
            <person name="Labrenz M."/>
            <person name="Spormann A.M."/>
            <person name="Op Den Camp H."/>
            <person name="Overmann J."/>
            <person name="Amann R."/>
            <person name="Jetten M.S.M."/>
            <person name="Mascher T."/>
            <person name="Medema M.H."/>
            <person name="Devos D.P."/>
            <person name="Kaster A.-K."/>
            <person name="Ovreas L."/>
            <person name="Rohde M."/>
            <person name="Galperin M.Y."/>
            <person name="Jogler C."/>
        </authorList>
    </citation>
    <scope>NUCLEOTIDE SEQUENCE [LARGE SCALE GENOMIC DNA]</scope>
    <source>
        <strain evidence="2 3">Pan14r</strain>
    </source>
</reference>
<sequence length="272" mass="30076">MTPSQFRRASFLRHRYRLPRFLPLGWSLRVRERTGIASVYHPRSVAKKVIFIHVPKAAGSSIGRLVFGTDIIGHYPYFVYQRYDPQRFDDYYKFSLVRSPLARLFSAYRYVLSGGKGRADAKCGDVIRAASGSFEDFVCNVLDPAFAYRWVHFVPQSFFLCTDADQLMVDDVVKVESLPGGFEAIGKRLGISASLHGVNQQGTTPMPALGAHALAKVHTIYQRDYRIFGYPQERATGPANRSENGAENGSGLASPSSPSPSSQGNAASKSLS</sequence>
<organism evidence="2 3">
    <name type="scientific">Crateriforma conspicua</name>
    <dbReference type="NCBI Taxonomy" id="2527996"/>
    <lineage>
        <taxon>Bacteria</taxon>
        <taxon>Pseudomonadati</taxon>
        <taxon>Planctomycetota</taxon>
        <taxon>Planctomycetia</taxon>
        <taxon>Planctomycetales</taxon>
        <taxon>Planctomycetaceae</taxon>
        <taxon>Crateriforma</taxon>
    </lineage>
</organism>
<dbReference type="GO" id="GO:0008146">
    <property type="term" value="F:sulfotransferase activity"/>
    <property type="evidence" value="ECO:0007669"/>
    <property type="project" value="InterPro"/>
</dbReference>
<dbReference type="Pfam" id="PF03567">
    <property type="entry name" value="Sulfotransfer_2"/>
    <property type="match status" value="1"/>
</dbReference>
<evidence type="ECO:0000256" key="1">
    <source>
        <dbReference type="SAM" id="MobiDB-lite"/>
    </source>
</evidence>